<evidence type="ECO:0000313" key="1">
    <source>
        <dbReference type="EMBL" id="BAD62185.1"/>
    </source>
</evidence>
<dbReference type="AlphaFoldDB" id="Q5Z4A8"/>
<dbReference type="EMBL" id="AP006177">
    <property type="protein sequence ID" value="BAD62424.1"/>
    <property type="molecule type" value="Genomic_DNA"/>
</dbReference>
<gene>
    <name evidence="1" type="ORF">OSJNBb0006M19.39</name>
    <name evidence="2" type="ORF">P0734C01.12</name>
</gene>
<dbReference type="Proteomes" id="UP000000763">
    <property type="component" value="Chromosome 6"/>
</dbReference>
<dbReference type="EMBL" id="AP005805">
    <property type="protein sequence ID" value="BAD62185.1"/>
    <property type="molecule type" value="Genomic_DNA"/>
</dbReference>
<reference evidence="3" key="3">
    <citation type="journal article" date="2005" name="Nature">
        <title>The map-based sequence of the rice genome.</title>
        <authorList>
            <consortium name="International rice genome sequencing project (IRGSP)"/>
            <person name="Matsumoto T."/>
            <person name="Wu J."/>
            <person name="Kanamori H."/>
            <person name="Katayose Y."/>
            <person name="Fujisawa M."/>
            <person name="Namiki N."/>
            <person name="Mizuno H."/>
            <person name="Yamamoto K."/>
            <person name="Antonio B.A."/>
            <person name="Baba T."/>
            <person name="Sakata K."/>
            <person name="Nagamura Y."/>
            <person name="Aoki H."/>
            <person name="Arikawa K."/>
            <person name="Arita K."/>
            <person name="Bito T."/>
            <person name="Chiden Y."/>
            <person name="Fujitsuka N."/>
            <person name="Fukunaka R."/>
            <person name="Hamada M."/>
            <person name="Harada C."/>
            <person name="Hayashi A."/>
            <person name="Hijishita S."/>
            <person name="Honda M."/>
            <person name="Hosokawa S."/>
            <person name="Ichikawa Y."/>
            <person name="Idonuma A."/>
            <person name="Iijima M."/>
            <person name="Ikeda M."/>
            <person name="Ikeno M."/>
            <person name="Ito K."/>
            <person name="Ito S."/>
            <person name="Ito T."/>
            <person name="Ito Y."/>
            <person name="Ito Y."/>
            <person name="Iwabuchi A."/>
            <person name="Kamiya K."/>
            <person name="Karasawa W."/>
            <person name="Kurita K."/>
            <person name="Katagiri S."/>
            <person name="Kikuta A."/>
            <person name="Kobayashi H."/>
            <person name="Kobayashi N."/>
            <person name="Machita K."/>
            <person name="Maehara T."/>
            <person name="Masukawa M."/>
            <person name="Mizubayashi T."/>
            <person name="Mukai Y."/>
            <person name="Nagasaki H."/>
            <person name="Nagata Y."/>
            <person name="Naito S."/>
            <person name="Nakashima M."/>
            <person name="Nakama Y."/>
            <person name="Nakamichi Y."/>
            <person name="Nakamura M."/>
            <person name="Meguro A."/>
            <person name="Negishi M."/>
            <person name="Ohta I."/>
            <person name="Ohta T."/>
            <person name="Okamoto M."/>
            <person name="Ono N."/>
            <person name="Saji S."/>
            <person name="Sakaguchi M."/>
            <person name="Sakai K."/>
            <person name="Shibata M."/>
            <person name="Shimokawa T."/>
            <person name="Song J."/>
            <person name="Takazaki Y."/>
            <person name="Terasawa K."/>
            <person name="Tsugane M."/>
            <person name="Tsuji K."/>
            <person name="Ueda S."/>
            <person name="Waki K."/>
            <person name="Yamagata H."/>
            <person name="Yamamoto M."/>
            <person name="Yamamoto S."/>
            <person name="Yamane H."/>
            <person name="Yoshiki S."/>
            <person name="Yoshihara R."/>
            <person name="Yukawa K."/>
            <person name="Zhong H."/>
            <person name="Yano M."/>
            <person name="Yuan Q."/>
            <person name="Ouyang S."/>
            <person name="Liu J."/>
            <person name="Jones K.M."/>
            <person name="Gansberger K."/>
            <person name="Moffat K."/>
            <person name="Hill J."/>
            <person name="Bera J."/>
            <person name="Fadrosh D."/>
            <person name="Jin S."/>
            <person name="Johri S."/>
            <person name="Kim M."/>
            <person name="Overton L."/>
            <person name="Reardon M."/>
            <person name="Tsitrin T."/>
            <person name="Vuong H."/>
            <person name="Weaver B."/>
            <person name="Ciecko A."/>
            <person name="Tallon L."/>
            <person name="Jackson J."/>
            <person name="Pai G."/>
            <person name="Aken S.V."/>
            <person name="Utterback T."/>
            <person name="Reidmuller S."/>
            <person name="Feldblyum T."/>
            <person name="Hsiao J."/>
            <person name="Zismann V."/>
            <person name="Iobst S."/>
            <person name="de Vazeille A.R."/>
            <person name="Buell C.R."/>
            <person name="Ying K."/>
            <person name="Li Y."/>
            <person name="Lu T."/>
            <person name="Huang Y."/>
            <person name="Zhao Q."/>
            <person name="Feng Q."/>
            <person name="Zhang L."/>
            <person name="Zhu J."/>
            <person name="Weng Q."/>
            <person name="Mu J."/>
            <person name="Lu Y."/>
            <person name="Fan D."/>
            <person name="Liu Y."/>
            <person name="Guan J."/>
            <person name="Zhang Y."/>
            <person name="Yu S."/>
            <person name="Liu X."/>
            <person name="Zhang Y."/>
            <person name="Hong G."/>
            <person name="Han B."/>
            <person name="Choisne N."/>
            <person name="Demange N."/>
            <person name="Orjeda G."/>
            <person name="Samain S."/>
            <person name="Cattolico L."/>
            <person name="Pelletier E."/>
            <person name="Couloux A."/>
            <person name="Segurens B."/>
            <person name="Wincker P."/>
            <person name="D'Hont A."/>
            <person name="Scarpelli C."/>
            <person name="Weissenbach J."/>
            <person name="Salanoubat M."/>
            <person name="Quetier F."/>
            <person name="Yu Y."/>
            <person name="Kim H.R."/>
            <person name="Rambo T."/>
            <person name="Currie J."/>
            <person name="Collura K."/>
            <person name="Luo M."/>
            <person name="Yang T."/>
            <person name="Ammiraju J.S.S."/>
            <person name="Engler F."/>
            <person name="Soderlund C."/>
            <person name="Wing R.A."/>
            <person name="Palmer L.E."/>
            <person name="de la Bastide M."/>
            <person name="Spiegel L."/>
            <person name="Nascimento L."/>
            <person name="Zutavern T."/>
            <person name="O'Shaughnessy A."/>
            <person name="Dike S."/>
            <person name="Dedhia N."/>
            <person name="Preston R."/>
            <person name="Balija V."/>
            <person name="McCombie W.R."/>
            <person name="Chow T."/>
            <person name="Chen H."/>
            <person name="Chung M."/>
            <person name="Chen C."/>
            <person name="Shaw J."/>
            <person name="Wu H."/>
            <person name="Hsiao K."/>
            <person name="Chao Y."/>
            <person name="Chu M."/>
            <person name="Cheng C."/>
            <person name="Hour A."/>
            <person name="Lee P."/>
            <person name="Lin S."/>
            <person name="Lin Y."/>
            <person name="Liou J."/>
            <person name="Liu S."/>
            <person name="Hsing Y."/>
            <person name="Raghuvanshi S."/>
            <person name="Mohanty A."/>
            <person name="Bharti A.K."/>
            <person name="Gaur A."/>
            <person name="Gupta V."/>
            <person name="Kumar D."/>
            <person name="Ravi V."/>
            <person name="Vij S."/>
            <person name="Kapur A."/>
            <person name="Khurana P."/>
            <person name="Khurana P."/>
            <person name="Khurana J.P."/>
            <person name="Tyagi A.K."/>
            <person name="Gaikwad K."/>
            <person name="Singh A."/>
            <person name="Dalal V."/>
            <person name="Srivastava S."/>
            <person name="Dixit A."/>
            <person name="Pal A.K."/>
            <person name="Ghazi I.A."/>
            <person name="Yadav M."/>
            <person name="Pandit A."/>
            <person name="Bhargava A."/>
            <person name="Sureshbabu K."/>
            <person name="Batra K."/>
            <person name="Sharma T.R."/>
            <person name="Mohapatra T."/>
            <person name="Singh N.K."/>
            <person name="Messing J."/>
            <person name="Nelson A.B."/>
            <person name="Fuks G."/>
            <person name="Kavchok S."/>
            <person name="Keizer G."/>
            <person name="Linton E."/>
            <person name="Llaca V."/>
            <person name="Song R."/>
            <person name="Tanyolac B."/>
            <person name="Young S."/>
            <person name="Ho-Il K."/>
            <person name="Hahn J.H."/>
            <person name="Sangsakoo G."/>
            <person name="Vanavichit A."/>
            <person name="de Mattos Luiz.A.T."/>
            <person name="Zimmer P.D."/>
            <person name="Malone G."/>
            <person name="Dellagostin O."/>
            <person name="de Oliveira A.C."/>
            <person name="Bevan M."/>
            <person name="Bancroft I."/>
            <person name="Minx P."/>
            <person name="Cordum H."/>
            <person name="Wilson R."/>
            <person name="Cheng Z."/>
            <person name="Jin W."/>
            <person name="Jiang J."/>
            <person name="Leong S.A."/>
            <person name="Iwama H."/>
            <person name="Gojobori T."/>
            <person name="Itoh T."/>
            <person name="Niimura Y."/>
            <person name="Fujii Y."/>
            <person name="Habara T."/>
            <person name="Sakai H."/>
            <person name="Sato Y."/>
            <person name="Wilson G."/>
            <person name="Kumar K."/>
            <person name="McCouch S."/>
            <person name="Juretic N."/>
            <person name="Hoen D."/>
            <person name="Wright S."/>
            <person name="Bruskiewich R."/>
            <person name="Bureau T."/>
            <person name="Miyao A."/>
            <person name="Hirochika H."/>
            <person name="Nishikawa T."/>
            <person name="Kadowaki K."/>
            <person name="Sugiura M."/>
            <person name="Burr B."/>
            <person name="Sasaki T."/>
        </authorList>
    </citation>
    <scope>NUCLEOTIDE SEQUENCE [LARGE SCALE GENOMIC DNA]</scope>
    <source>
        <strain evidence="3">cv. Nipponbare</strain>
    </source>
</reference>
<reference evidence="2" key="2">
    <citation type="submission" date="2003-01" db="EMBL/GenBank/DDBJ databases">
        <title>Oryza sativa nipponbare(GA3) genomic DNA, chromosome 6, PAC clone:P0734C01.</title>
        <authorList>
            <person name="Sasaki T."/>
            <person name="Matsumoto T."/>
            <person name="Katayose Y."/>
        </authorList>
    </citation>
    <scope>NUCLEOTIDE SEQUENCE</scope>
</reference>
<name>Q5Z4A8_ORYSJ</name>
<proteinExistence type="predicted"/>
<reference evidence="3" key="4">
    <citation type="journal article" date="2008" name="Nucleic Acids Res.">
        <title>The rice annotation project database (RAP-DB): 2008 update.</title>
        <authorList>
            <consortium name="The rice annotation project (RAP)"/>
        </authorList>
    </citation>
    <scope>GENOME REANNOTATION</scope>
    <source>
        <strain evidence="3">cv. Nipponbare</strain>
    </source>
</reference>
<organism evidence="2 3">
    <name type="scientific">Oryza sativa subsp. japonica</name>
    <name type="common">Rice</name>
    <dbReference type="NCBI Taxonomy" id="39947"/>
    <lineage>
        <taxon>Eukaryota</taxon>
        <taxon>Viridiplantae</taxon>
        <taxon>Streptophyta</taxon>
        <taxon>Embryophyta</taxon>
        <taxon>Tracheophyta</taxon>
        <taxon>Spermatophyta</taxon>
        <taxon>Magnoliopsida</taxon>
        <taxon>Liliopsida</taxon>
        <taxon>Poales</taxon>
        <taxon>Poaceae</taxon>
        <taxon>BOP clade</taxon>
        <taxon>Oryzoideae</taxon>
        <taxon>Oryzeae</taxon>
        <taxon>Oryzinae</taxon>
        <taxon>Oryza</taxon>
        <taxon>Oryza sativa</taxon>
    </lineage>
</organism>
<evidence type="ECO:0000313" key="2">
    <source>
        <dbReference type="EMBL" id="BAD62424.1"/>
    </source>
</evidence>
<evidence type="ECO:0000313" key="3">
    <source>
        <dbReference type="Proteomes" id="UP000000763"/>
    </source>
</evidence>
<sequence length="86" mass="10023">MESSLSRLAYYASTDRRLRLLHQPSTVFRFGKSTQETMAKMIEALGFGVIWFERRLSFDCEGLRGYCRDYGYPIPTRHGYPTGYRG</sequence>
<accession>Q5Z4A8</accession>
<protein>
    <submittedName>
        <fullName evidence="2">Uncharacterized protein</fullName>
    </submittedName>
</protein>
<reference evidence="1" key="1">
    <citation type="submission" date="2002-10" db="EMBL/GenBank/DDBJ databases">
        <title>Oryza sativa nipponbare(GA3) genomic DNA, chromosome 6, BAC clone:OSJNBb0006M19.</title>
        <authorList>
            <person name="Sasaki T."/>
            <person name="Matsumoto T."/>
            <person name="Katayose Y."/>
        </authorList>
    </citation>
    <scope>NUCLEOTIDE SEQUENCE</scope>
</reference>